<accession>A0A517ZQL2</accession>
<name>A0A517ZQL2_9PLAN</name>
<evidence type="ECO:0000313" key="2">
    <source>
        <dbReference type="EMBL" id="QDU44782.1"/>
    </source>
</evidence>
<dbReference type="Pfam" id="PF01869">
    <property type="entry name" value="BcrAD_BadFG"/>
    <property type="match status" value="1"/>
</dbReference>
<evidence type="ECO:0000259" key="1">
    <source>
        <dbReference type="Pfam" id="PF01869"/>
    </source>
</evidence>
<dbReference type="EMBL" id="CP036276">
    <property type="protein sequence ID" value="QDU44782.1"/>
    <property type="molecule type" value="Genomic_DNA"/>
</dbReference>
<dbReference type="CDD" id="cd24007">
    <property type="entry name" value="ASKHA_NBD_eukNAGK-like"/>
    <property type="match status" value="1"/>
</dbReference>
<dbReference type="PANTHER" id="PTHR43190">
    <property type="entry name" value="N-ACETYL-D-GLUCOSAMINE KINASE"/>
    <property type="match status" value="1"/>
</dbReference>
<dbReference type="Proteomes" id="UP000319383">
    <property type="component" value="Chromosome"/>
</dbReference>
<dbReference type="KEGG" id="sdyn:Mal52_32680"/>
<dbReference type="AlphaFoldDB" id="A0A517ZQL2"/>
<dbReference type="Gene3D" id="3.30.420.40">
    <property type="match status" value="1"/>
</dbReference>
<dbReference type="InterPro" id="IPR052519">
    <property type="entry name" value="Euk-type_GlcNAc_Kinase"/>
</dbReference>
<proteinExistence type="predicted"/>
<feature type="domain" description="ATPase BadF/BadG/BcrA/BcrD type" evidence="1">
    <location>
        <begin position="8"/>
        <end position="232"/>
    </location>
</feature>
<keyword evidence="3" id="KW-1185">Reference proteome</keyword>
<protein>
    <submittedName>
        <fullName evidence="2">BadF/BadG/BcrA/BcrD ATPase family protein</fullName>
    </submittedName>
</protein>
<dbReference type="SUPFAM" id="SSF53067">
    <property type="entry name" value="Actin-like ATPase domain"/>
    <property type="match status" value="2"/>
</dbReference>
<dbReference type="PANTHER" id="PTHR43190:SF3">
    <property type="entry name" value="N-ACETYL-D-GLUCOSAMINE KINASE"/>
    <property type="match status" value="1"/>
</dbReference>
<evidence type="ECO:0000313" key="3">
    <source>
        <dbReference type="Proteomes" id="UP000319383"/>
    </source>
</evidence>
<dbReference type="InterPro" id="IPR002731">
    <property type="entry name" value="ATPase_BadF"/>
</dbReference>
<reference evidence="2 3" key="1">
    <citation type="submission" date="2019-02" db="EMBL/GenBank/DDBJ databases">
        <title>Deep-cultivation of Planctomycetes and their phenomic and genomic characterization uncovers novel biology.</title>
        <authorList>
            <person name="Wiegand S."/>
            <person name="Jogler M."/>
            <person name="Boedeker C."/>
            <person name="Pinto D."/>
            <person name="Vollmers J."/>
            <person name="Rivas-Marin E."/>
            <person name="Kohn T."/>
            <person name="Peeters S.H."/>
            <person name="Heuer A."/>
            <person name="Rast P."/>
            <person name="Oberbeckmann S."/>
            <person name="Bunk B."/>
            <person name="Jeske O."/>
            <person name="Meyerdierks A."/>
            <person name="Storesund J.E."/>
            <person name="Kallscheuer N."/>
            <person name="Luecker S."/>
            <person name="Lage O.M."/>
            <person name="Pohl T."/>
            <person name="Merkel B.J."/>
            <person name="Hornburger P."/>
            <person name="Mueller R.-W."/>
            <person name="Bruemmer F."/>
            <person name="Labrenz M."/>
            <person name="Spormann A.M."/>
            <person name="Op den Camp H."/>
            <person name="Overmann J."/>
            <person name="Amann R."/>
            <person name="Jetten M.S.M."/>
            <person name="Mascher T."/>
            <person name="Medema M.H."/>
            <person name="Devos D.P."/>
            <person name="Kaster A.-K."/>
            <person name="Ovreas L."/>
            <person name="Rohde M."/>
            <person name="Galperin M.Y."/>
            <person name="Jogler C."/>
        </authorList>
    </citation>
    <scope>NUCLEOTIDE SEQUENCE [LARGE SCALE GENOMIC DNA]</scope>
    <source>
        <strain evidence="2 3">Mal52</strain>
    </source>
</reference>
<dbReference type="InterPro" id="IPR043129">
    <property type="entry name" value="ATPase_NBD"/>
</dbReference>
<sequence>MSVSGLVIGIDGGGSKTLAWLADATYSYGAVPLGVGEAGPSNPQSVGWETALENMGRAVDTAFLAAGYSPCKIAAACVAMAGSDRENARHRLNEWSAGRELAERFLPVHDAAALLAAGTPDGYGVAIISGTGSLAFGRSESGKTARSGGWGYLFGDEGSGYAVAIAGLRAVASAADGRTAATLLTDRFLHELAIASPNEMVQAVYARQDDHTWLSSLSQIVVSAANEGDAVA</sequence>
<organism evidence="2 3">
    <name type="scientific">Symmachiella dynata</name>
    <dbReference type="NCBI Taxonomy" id="2527995"/>
    <lineage>
        <taxon>Bacteria</taxon>
        <taxon>Pseudomonadati</taxon>
        <taxon>Planctomycetota</taxon>
        <taxon>Planctomycetia</taxon>
        <taxon>Planctomycetales</taxon>
        <taxon>Planctomycetaceae</taxon>
        <taxon>Symmachiella</taxon>
    </lineage>
</organism>
<gene>
    <name evidence="2" type="ORF">Mal52_32680</name>
</gene>